<evidence type="ECO:0000256" key="6">
    <source>
        <dbReference type="SAM" id="MobiDB-lite"/>
    </source>
</evidence>
<dbReference type="GO" id="GO:0051015">
    <property type="term" value="F:actin filament binding"/>
    <property type="evidence" value="ECO:0007669"/>
    <property type="project" value="TreeGrafter"/>
</dbReference>
<sequence length="1184" mass="127902">MLVDSVRCLMSVVMPPTADRSDRSRHGSAQSDRLRRVSEGKVRVHRVSSRYPAIQVRTRMDSYGAAVPGSSCSVAGNTSRMMAEDDDDDDEDDEDDEDSRRSDFNDDDDDDDLCRSDAAAGGCSSASDTDFYYEDRTDRHGMHTTVVELRAEQVDRTETVQEEFEDSLTPVITGPNRTVTEIVTKHRHVLSETCRVKVQNLRYGRVNVVRWLLWEADMPVLERSNNGALALHYASARGCLDCVKLLCKSAGEICANTQMDNDVTPVYLAAQEGHLEVLKFLVLEAGGSLYVRAKDGMAPVHAAAQMGCLNCLKWMVRDQGVDPNLRDGDGATALHFAASRGHVDTVRWLLRHGANLVVDKYGKSPINDAAENHQMECLNVLVQHGTMPDYHDEKKNTGRLLGCTCRKEEPKTRCSFADCVNYKKSQEPFYLHPPSPVGVGHAPSPQHQQQQPPQPQQQQQNGGTGRGKVAVKDGLYVVNATAAASACQQQQQQQHQQQYISKSSAADCQPVRPQQQQQQQQQGPFYLHNPNGVIDDPVKDIFGTDKSVTASSVKSAYVLPPPAPPAIGLNTMTVKVEVHSSNSSSGAGSDENLSSSSSDRGSDPGTAACENDYEDIYEVRHRAGDVNVISHVIHTSRGKDSKSPSRDSGSHSRSGSMSSTGSGSGSGSGGGVVVGTGSASVVVLHASGAGAPLVNPTKATAVTNVTVDGSSATCTTVIADTSDMIDCYETVGEMTPESGVSSGSPSDVSHSAEDSDPEVQGHHHHTLPLHAAVHHHKERAPLKRVVSEPPTGSCPPPPPPPLPAADFHRQMYAYAQQHSNRNQLSKESADGGGATSTTTGPGQPLAFIPPKFPAAGSHDDGLIKPSEYLKSIGGGSSGSNTSTGDSARSSSALPLHRTKSELSVAVQHQQQHQQQPLAAISIHDLHSVQLKKAPGTINIMTNSNNNNNNAVDKQSGATPPLQAQRQDLIAELKMSKDINGIKKLKVEKVKMDEMSEKQKINEITKQLSPDNIIDQIPEKDANGNVIPAWKRQMMAKKAAEKARKDMEEELNRQAEEKRLQALPPWKRQLMQNKKHDDRPVTQTKPAAVKVTFAELPADGQNKENDQPAAPVHEPTAVVAEIEEKLAQTSSAAPQPPPPPPPQPQQVQQQCNGGVRDADSDDGGSKIIPWRAQLRKTNSTLNLLE</sequence>
<feature type="compositionally biased region" description="Basic and acidic residues" evidence="6">
    <location>
        <begin position="637"/>
        <end position="650"/>
    </location>
</feature>
<dbReference type="AlphaFoldDB" id="A0A5E4NJB2"/>
<dbReference type="InterPro" id="IPR036770">
    <property type="entry name" value="Ankyrin_rpt-contain_sf"/>
</dbReference>
<dbReference type="Proteomes" id="UP000325440">
    <property type="component" value="Unassembled WGS sequence"/>
</dbReference>
<gene>
    <name evidence="7" type="ORF">CINCED_3A011599</name>
</gene>
<accession>A0A5E4NJB2</accession>
<keyword evidence="4 5" id="KW-0040">ANK repeat</keyword>
<dbReference type="InterPro" id="IPR002110">
    <property type="entry name" value="Ankyrin_rpt"/>
</dbReference>
<dbReference type="GO" id="GO:0005737">
    <property type="term" value="C:cytoplasm"/>
    <property type="evidence" value="ECO:0007669"/>
    <property type="project" value="TreeGrafter"/>
</dbReference>
<dbReference type="SMART" id="SM00248">
    <property type="entry name" value="ANK"/>
    <property type="match status" value="5"/>
</dbReference>
<keyword evidence="2" id="KW-0677">Repeat</keyword>
<comment type="subcellular location">
    <subcellularLocation>
        <location evidence="1">Cell projection</location>
        <location evidence="1">Stereocilium</location>
    </subcellularLocation>
</comment>
<keyword evidence="8" id="KW-1185">Reference proteome</keyword>
<feature type="compositionally biased region" description="Basic residues" evidence="6">
    <location>
        <begin position="762"/>
        <end position="778"/>
    </location>
</feature>
<feature type="compositionally biased region" description="Low complexity" evidence="6">
    <location>
        <begin position="580"/>
        <end position="599"/>
    </location>
</feature>
<protein>
    <submittedName>
        <fullName evidence="7">WD40/YVTN repeat-like-containing domain,Ankyrin repeat-containing domain,Ankyrin repeat</fullName>
    </submittedName>
</protein>
<feature type="region of interest" description="Disordered" evidence="6">
    <location>
        <begin position="579"/>
        <end position="609"/>
    </location>
</feature>
<dbReference type="SUPFAM" id="SSF48403">
    <property type="entry name" value="Ankyrin repeat"/>
    <property type="match status" value="1"/>
</dbReference>
<feature type="region of interest" description="Disordered" evidence="6">
    <location>
        <begin position="14"/>
        <end position="46"/>
    </location>
</feature>
<feature type="compositionally biased region" description="Basic and acidic residues" evidence="6">
    <location>
        <begin position="1041"/>
        <end position="1059"/>
    </location>
</feature>
<dbReference type="PROSITE" id="PS50297">
    <property type="entry name" value="ANK_REP_REGION"/>
    <property type="match status" value="2"/>
</dbReference>
<feature type="compositionally biased region" description="Polar residues" evidence="6">
    <location>
        <begin position="70"/>
        <end position="80"/>
    </location>
</feature>
<feature type="region of interest" description="Disordered" evidence="6">
    <location>
        <begin position="504"/>
        <end position="534"/>
    </location>
</feature>
<dbReference type="InterPro" id="IPR052420">
    <property type="entry name" value="Espin/Espin-like"/>
</dbReference>
<feature type="region of interest" description="Disordered" evidence="6">
    <location>
        <begin position="734"/>
        <end position="805"/>
    </location>
</feature>
<dbReference type="EMBL" id="CABPRJ010002371">
    <property type="protein sequence ID" value="VVC43753.1"/>
    <property type="molecule type" value="Genomic_DNA"/>
</dbReference>
<dbReference type="Gene3D" id="1.25.40.20">
    <property type="entry name" value="Ankyrin repeat-containing domain"/>
    <property type="match status" value="2"/>
</dbReference>
<feature type="compositionally biased region" description="Low complexity" evidence="6">
    <location>
        <begin position="738"/>
        <end position="749"/>
    </location>
</feature>
<keyword evidence="3" id="KW-1009">Hearing</keyword>
<feature type="region of interest" description="Disordered" evidence="6">
    <location>
        <begin position="633"/>
        <end position="671"/>
    </location>
</feature>
<feature type="region of interest" description="Disordered" evidence="6">
    <location>
        <begin position="62"/>
        <end position="112"/>
    </location>
</feature>
<feature type="region of interest" description="Disordered" evidence="6">
    <location>
        <begin position="1094"/>
        <end position="1170"/>
    </location>
</feature>
<reference evidence="7 8" key="1">
    <citation type="submission" date="2019-08" db="EMBL/GenBank/DDBJ databases">
        <authorList>
            <person name="Alioto T."/>
            <person name="Alioto T."/>
            <person name="Gomez Garrido J."/>
        </authorList>
    </citation>
    <scope>NUCLEOTIDE SEQUENCE [LARGE SCALE GENOMIC DNA]</scope>
</reference>
<evidence type="ECO:0000256" key="1">
    <source>
        <dbReference type="ARBA" id="ARBA00004645"/>
    </source>
</evidence>
<feature type="compositionally biased region" description="Gly residues" evidence="6">
    <location>
        <begin position="662"/>
        <end position="671"/>
    </location>
</feature>
<feature type="repeat" description="ANK" evidence="5">
    <location>
        <begin position="261"/>
        <end position="294"/>
    </location>
</feature>
<dbReference type="OrthoDB" id="10261302at2759"/>
<feature type="region of interest" description="Disordered" evidence="6">
    <location>
        <begin position="430"/>
        <end position="468"/>
    </location>
</feature>
<evidence type="ECO:0000256" key="2">
    <source>
        <dbReference type="ARBA" id="ARBA00022737"/>
    </source>
</evidence>
<evidence type="ECO:0000256" key="5">
    <source>
        <dbReference type="PROSITE-ProRule" id="PRU00023"/>
    </source>
</evidence>
<dbReference type="PROSITE" id="PS50088">
    <property type="entry name" value="ANK_REPEAT"/>
    <property type="match status" value="4"/>
</dbReference>
<evidence type="ECO:0000256" key="4">
    <source>
        <dbReference type="ARBA" id="ARBA00023043"/>
    </source>
</evidence>
<evidence type="ECO:0000256" key="3">
    <source>
        <dbReference type="ARBA" id="ARBA00022740"/>
    </source>
</evidence>
<dbReference type="PANTHER" id="PTHR24153">
    <property type="entry name" value="ESPIN"/>
    <property type="match status" value="1"/>
</dbReference>
<feature type="compositionally biased region" description="Low complexity" evidence="6">
    <location>
        <begin position="651"/>
        <end position="661"/>
    </location>
</feature>
<proteinExistence type="predicted"/>
<organism evidence="7 8">
    <name type="scientific">Cinara cedri</name>
    <dbReference type="NCBI Taxonomy" id="506608"/>
    <lineage>
        <taxon>Eukaryota</taxon>
        <taxon>Metazoa</taxon>
        <taxon>Ecdysozoa</taxon>
        <taxon>Arthropoda</taxon>
        <taxon>Hexapoda</taxon>
        <taxon>Insecta</taxon>
        <taxon>Pterygota</taxon>
        <taxon>Neoptera</taxon>
        <taxon>Paraneoptera</taxon>
        <taxon>Hemiptera</taxon>
        <taxon>Sternorrhyncha</taxon>
        <taxon>Aphidomorpha</taxon>
        <taxon>Aphidoidea</taxon>
        <taxon>Aphididae</taxon>
        <taxon>Lachninae</taxon>
        <taxon>Cinara</taxon>
    </lineage>
</organism>
<dbReference type="Pfam" id="PF12796">
    <property type="entry name" value="Ank_2"/>
    <property type="match status" value="2"/>
</dbReference>
<evidence type="ECO:0000313" key="8">
    <source>
        <dbReference type="Proteomes" id="UP000325440"/>
    </source>
</evidence>
<feature type="repeat" description="ANK" evidence="5">
    <location>
        <begin position="329"/>
        <end position="361"/>
    </location>
</feature>
<name>A0A5E4NJB2_9HEMI</name>
<dbReference type="GO" id="GO:0051017">
    <property type="term" value="P:actin filament bundle assembly"/>
    <property type="evidence" value="ECO:0007669"/>
    <property type="project" value="TreeGrafter"/>
</dbReference>
<feature type="region of interest" description="Disordered" evidence="6">
    <location>
        <begin position="818"/>
        <end position="894"/>
    </location>
</feature>
<feature type="compositionally biased region" description="Low complexity" evidence="6">
    <location>
        <begin position="445"/>
        <end position="460"/>
    </location>
</feature>
<dbReference type="GO" id="GO:0007605">
    <property type="term" value="P:sensory perception of sound"/>
    <property type="evidence" value="ECO:0007669"/>
    <property type="project" value="UniProtKB-KW"/>
</dbReference>
<feature type="compositionally biased region" description="Basic and acidic residues" evidence="6">
    <location>
        <begin position="32"/>
        <end position="42"/>
    </location>
</feature>
<feature type="region of interest" description="Disordered" evidence="6">
    <location>
        <begin position="1041"/>
        <end position="1066"/>
    </location>
</feature>
<dbReference type="PANTHER" id="PTHR24153:SF8">
    <property type="entry name" value="FORKED, ISOFORM F"/>
    <property type="match status" value="1"/>
</dbReference>
<feature type="compositionally biased region" description="Pro residues" evidence="6">
    <location>
        <begin position="792"/>
        <end position="803"/>
    </location>
</feature>
<feature type="repeat" description="ANK" evidence="5">
    <location>
        <begin position="295"/>
        <end position="328"/>
    </location>
</feature>
<evidence type="ECO:0000313" key="7">
    <source>
        <dbReference type="EMBL" id="VVC43753.1"/>
    </source>
</evidence>
<feature type="compositionally biased region" description="Acidic residues" evidence="6">
    <location>
        <begin position="84"/>
        <end position="97"/>
    </location>
</feature>
<feature type="repeat" description="ANK" evidence="5">
    <location>
        <begin position="361"/>
        <end position="393"/>
    </location>
</feature>
<dbReference type="GO" id="GO:0032420">
    <property type="term" value="C:stereocilium"/>
    <property type="evidence" value="ECO:0007669"/>
    <property type="project" value="UniProtKB-SubCell"/>
</dbReference>
<feature type="compositionally biased region" description="Pro residues" evidence="6">
    <location>
        <begin position="1133"/>
        <end position="1143"/>
    </location>
</feature>